<name>A2DVA8_TRIV3</name>
<dbReference type="InParanoid" id="A2DVA8"/>
<dbReference type="VEuPathDB" id="TrichDB:TVAG_406180"/>
<sequence>MNEILDRNFSSGELSKYGRLPVSEREAHAVRELCFFNSVPAIFYLQSLNPASSKYILESLSTSVPPFLYSPQDSGHNNMNFQHFVNCIARFFDFEVNCDLKLLFLQAIRALHPNFELIIDYIKTQKSDKEQQLAQLLLQLFRHAPPLFNAIRQDVLKILDVFDKNVLFQAIGYDIFDFLGLNIYRTEAIPFTDMESAEKLFGKSFVFSNPEIIQRLQQYIFTRYPFPTTTIFGGGSKLGALFNTAAATNQHIIDLTLLNSLKQYDLENDEAGTSYLTLFPDLKAIALIGCMHKRMQNTSWIINKINSLTTTPKNIFGEFMERLKNDFELITKIKQSTGVNVSLANLSENSLPYNLRIALDNFNGEIFQETRNVKYFTINDQDSTADFDFVCAYFAVGYAVQYFSHQTDDKIKIIDSSIRNIESQSVLQAVIVDIFSLIFLEKIGFCSNPSAAEKIIPLLLELTTSNELSEHLRNAHRRILISNLLDQTNTMDCAMASIQSMLDRALLKKDWQIAEQIAHLYSKSVDFFEIYRDTVTKAAVEGNPHRDLILLEKVLTKDESQLFQSIDGNNVPQNAYKIAKQRLENEPLELFKPTAAINAINNKLSRLTAVSWPVTELNSFLRMSEKLSSFIAYLDHLLPQLFASHPNKTIGEILEFNPHRILSNLLHEGLIEQAKGIAKLINMDITEAVLLYMSDNIQEAIPYLSDYPIVQIGGMIFNNLHPDVMYSISVGRYIDRIDAQKENPVVLDSDENCQTGISQEKLESMLKIALEANPIDSDTVIDVSFRLNYEKFKNTILEIIEKVDLVKLRDTLQNCYCGDELFDRVNILAKVSGICNPYPLKTSLSKLLKDNEYNIAAEFITVFRYEMNTINILREEALNLLHKNESIDRILDLVPALKTEIISSLPQRYQTSILQGAEKFFSSIPKTWKIEQDPAITARSNIEQPEFTQIMQQFTNIDCSKDLISYITSKLAPTDIPIVYKLQMLADFVKKYGPCFKQPSTLAKFVGKNISSYVDSLNIDQPMIEESALKTLNKAVQKITEIRQVFQEMNSVEPAINDLQRRVTCLRKFINCNLCNKYGVEYSFNEFLSNDCGSNLIRLCLKFDEFELSSQISSVWNIECNEIKDNYAQKVIDLGLFDEALRLAVDRRKKKSQNTSFIVQTMVQHVQFNSWVDRALVSEIVTTGIPPDIEIFMDEFLQQDLIKNSAVFQNVKFESFKSTESFDVRARKRNPERVINSPILQRNMSNFDLMQKHSLQQSSSSILNDIDIIPHFLYRLIGISNAVVETTPPPEALSALGTYLKDKAPPSERCIYLVKRRSFMIPFQLIETQRDLQSKWNLFFNAIFIPALSFRSLDMLKDSMKQNDPSLKKFNNLLKKLLEISKQRKLSQLSFDIELLLGRTEASLYTAQELFASAETTKETIRCLDMIERSLSTMVMPEVKYLVEGVHLQKKFCEICVEKGINDCRALNIFGGNEAKISVASFLLKDSKFELGMSIIDYTQISMRSVAERLCDMLVNEHEETIIEFLNEFEKKVTQKFFSEFISPILMRTVYMHMNSPLGLVMIKTLQDANLRTLLLIQFGWTLEAFNDAKATKNYDVMPLIAKEAYQKEQQAIVDEAMKILSKIK</sequence>
<dbReference type="EMBL" id="DS113252">
    <property type="protein sequence ID" value="EAY15704.1"/>
    <property type="molecule type" value="Genomic_DNA"/>
</dbReference>
<gene>
    <name evidence="1" type="ORF">TVAG_406180</name>
</gene>
<dbReference type="KEGG" id="tva:4773711"/>
<protein>
    <submittedName>
        <fullName evidence="1">Uncharacterized protein</fullName>
    </submittedName>
</protein>
<accession>A2DVA8</accession>
<reference evidence="1" key="2">
    <citation type="journal article" date="2007" name="Science">
        <title>Draft genome sequence of the sexually transmitted pathogen Trichomonas vaginalis.</title>
        <authorList>
            <person name="Carlton J.M."/>
            <person name="Hirt R.P."/>
            <person name="Silva J.C."/>
            <person name="Delcher A.L."/>
            <person name="Schatz M."/>
            <person name="Zhao Q."/>
            <person name="Wortman J.R."/>
            <person name="Bidwell S.L."/>
            <person name="Alsmark U.C.M."/>
            <person name="Besteiro S."/>
            <person name="Sicheritz-Ponten T."/>
            <person name="Noel C.J."/>
            <person name="Dacks J.B."/>
            <person name="Foster P.G."/>
            <person name="Simillion C."/>
            <person name="Van de Peer Y."/>
            <person name="Miranda-Saavedra D."/>
            <person name="Barton G.J."/>
            <person name="Westrop G.D."/>
            <person name="Mueller S."/>
            <person name="Dessi D."/>
            <person name="Fiori P.L."/>
            <person name="Ren Q."/>
            <person name="Paulsen I."/>
            <person name="Zhang H."/>
            <person name="Bastida-Corcuera F.D."/>
            <person name="Simoes-Barbosa A."/>
            <person name="Brown M.T."/>
            <person name="Hayes R.D."/>
            <person name="Mukherjee M."/>
            <person name="Okumura C.Y."/>
            <person name="Schneider R."/>
            <person name="Smith A.J."/>
            <person name="Vanacova S."/>
            <person name="Villalvazo M."/>
            <person name="Haas B.J."/>
            <person name="Pertea M."/>
            <person name="Feldblyum T.V."/>
            <person name="Utterback T.R."/>
            <person name="Shu C.L."/>
            <person name="Osoegawa K."/>
            <person name="de Jong P.J."/>
            <person name="Hrdy I."/>
            <person name="Horvathova L."/>
            <person name="Zubacova Z."/>
            <person name="Dolezal P."/>
            <person name="Malik S.B."/>
            <person name="Logsdon J.M. Jr."/>
            <person name="Henze K."/>
            <person name="Gupta A."/>
            <person name="Wang C.C."/>
            <person name="Dunne R.L."/>
            <person name="Upcroft J.A."/>
            <person name="Upcroft P."/>
            <person name="White O."/>
            <person name="Salzberg S.L."/>
            <person name="Tang P."/>
            <person name="Chiu C.-H."/>
            <person name="Lee Y.-S."/>
            <person name="Embley T.M."/>
            <person name="Coombs G.H."/>
            <person name="Mottram J.C."/>
            <person name="Tachezy J."/>
            <person name="Fraser-Liggett C.M."/>
            <person name="Johnson P.J."/>
        </authorList>
    </citation>
    <scope>NUCLEOTIDE SEQUENCE [LARGE SCALE GENOMIC DNA]</scope>
    <source>
        <strain evidence="1">G3</strain>
    </source>
</reference>
<reference evidence="1" key="1">
    <citation type="submission" date="2006-10" db="EMBL/GenBank/DDBJ databases">
        <authorList>
            <person name="Amadeo P."/>
            <person name="Zhao Q."/>
            <person name="Wortman J."/>
            <person name="Fraser-Liggett C."/>
            <person name="Carlton J."/>
        </authorList>
    </citation>
    <scope>NUCLEOTIDE SEQUENCE</scope>
    <source>
        <strain evidence="1">G3</strain>
    </source>
</reference>
<dbReference type="Proteomes" id="UP000001542">
    <property type="component" value="Unassembled WGS sequence"/>
</dbReference>
<evidence type="ECO:0000313" key="2">
    <source>
        <dbReference type="Proteomes" id="UP000001542"/>
    </source>
</evidence>
<dbReference type="OrthoDB" id="10657504at2759"/>
<keyword evidence="2" id="KW-1185">Reference proteome</keyword>
<organism evidence="1 2">
    <name type="scientific">Trichomonas vaginalis (strain ATCC PRA-98 / G3)</name>
    <dbReference type="NCBI Taxonomy" id="412133"/>
    <lineage>
        <taxon>Eukaryota</taxon>
        <taxon>Metamonada</taxon>
        <taxon>Parabasalia</taxon>
        <taxon>Trichomonadida</taxon>
        <taxon>Trichomonadidae</taxon>
        <taxon>Trichomonas</taxon>
    </lineage>
</organism>
<proteinExistence type="predicted"/>
<evidence type="ECO:0000313" key="1">
    <source>
        <dbReference type="EMBL" id="EAY15704.1"/>
    </source>
</evidence>
<dbReference type="VEuPathDB" id="TrichDB:TVAGG3_0632050"/>
<dbReference type="RefSeq" id="XP_001327927.1">
    <property type="nucleotide sequence ID" value="XM_001327892.1"/>
</dbReference>